<proteinExistence type="predicted"/>
<evidence type="ECO:0000256" key="1">
    <source>
        <dbReference type="SAM" id="MobiDB-lite"/>
    </source>
</evidence>
<sequence>MEEISERLSRLGQYDIPEREMTTVDDVAIKSTQEDLSATYQRIVPNMEELLVWSRTIDRLGEISTTIEPAPFLWFPTIRYSDFIVLQEEEEEEEECQRPRPALLKARRRRDPPPRISRRSSQVSPPIYLRHRFLPQSRKDSSSRHRQR</sequence>
<name>A0A1J3DD76_NOCCA</name>
<feature type="region of interest" description="Disordered" evidence="1">
    <location>
        <begin position="89"/>
        <end position="127"/>
    </location>
</feature>
<dbReference type="EMBL" id="GEVI01017684">
    <property type="protein sequence ID" value="JAU14636.1"/>
    <property type="molecule type" value="Transcribed_RNA"/>
</dbReference>
<protein>
    <submittedName>
        <fullName evidence="2">Uncharacterized protein</fullName>
    </submittedName>
</protein>
<reference evidence="2" key="1">
    <citation type="submission" date="2016-07" db="EMBL/GenBank/DDBJ databases">
        <title>De novo transcriptome assembly of four accessions of the metal hyperaccumulator plant Noccaea caerulescens.</title>
        <authorList>
            <person name="Blande D."/>
            <person name="Halimaa P."/>
            <person name="Tervahauta A.I."/>
            <person name="Aarts M.G."/>
            <person name="Karenlampi S.O."/>
        </authorList>
    </citation>
    <scope>NUCLEOTIDE SEQUENCE</scope>
</reference>
<evidence type="ECO:0000313" key="2">
    <source>
        <dbReference type="EMBL" id="JAU14636.1"/>
    </source>
</evidence>
<accession>A0A1J3DD76</accession>
<gene>
    <name evidence="2" type="ORF">GA_TR7520_c0_g1_i1_g.24509</name>
</gene>
<organism evidence="2">
    <name type="scientific">Noccaea caerulescens</name>
    <name type="common">Alpine penny-cress</name>
    <name type="synonym">Thlaspi caerulescens</name>
    <dbReference type="NCBI Taxonomy" id="107243"/>
    <lineage>
        <taxon>Eukaryota</taxon>
        <taxon>Viridiplantae</taxon>
        <taxon>Streptophyta</taxon>
        <taxon>Embryophyta</taxon>
        <taxon>Tracheophyta</taxon>
        <taxon>Spermatophyta</taxon>
        <taxon>Magnoliopsida</taxon>
        <taxon>eudicotyledons</taxon>
        <taxon>Gunneridae</taxon>
        <taxon>Pentapetalae</taxon>
        <taxon>rosids</taxon>
        <taxon>malvids</taxon>
        <taxon>Brassicales</taxon>
        <taxon>Brassicaceae</taxon>
        <taxon>Coluteocarpeae</taxon>
        <taxon>Noccaea</taxon>
    </lineage>
</organism>
<dbReference type="AlphaFoldDB" id="A0A1J3DD76"/>